<dbReference type="EMBL" id="GG692424">
    <property type="protein sequence ID" value="EER40906.1"/>
    <property type="molecule type" value="Genomic_DNA"/>
</dbReference>
<protein>
    <submittedName>
        <fullName evidence="3">Uncharacterized protein</fullName>
    </submittedName>
</protein>
<dbReference type="VEuPathDB" id="FungiDB:HCDG_04552"/>
<dbReference type="Proteomes" id="UP000002624">
    <property type="component" value="Unassembled WGS sequence"/>
</dbReference>
<reference evidence="4" key="1">
    <citation type="submission" date="2009-05" db="EMBL/GenBank/DDBJ databases">
        <title>The genome sequence of Ajellomyces capsulatus strain H143.</title>
        <authorList>
            <person name="Champion M."/>
            <person name="Cuomo C.A."/>
            <person name="Ma L.-J."/>
            <person name="Henn M.R."/>
            <person name="Sil A."/>
            <person name="Goldman B."/>
            <person name="Young S.K."/>
            <person name="Kodira C.D."/>
            <person name="Zeng Q."/>
            <person name="Koehrsen M."/>
            <person name="Alvarado L."/>
            <person name="Berlin A.M."/>
            <person name="Borenstein D."/>
            <person name="Chen Z."/>
            <person name="Engels R."/>
            <person name="Freedman E."/>
            <person name="Gellesch M."/>
            <person name="Goldberg J."/>
            <person name="Griggs A."/>
            <person name="Gujja S."/>
            <person name="Heiman D.I."/>
            <person name="Hepburn T.A."/>
            <person name="Howarth C."/>
            <person name="Jen D."/>
            <person name="Larson L."/>
            <person name="Lewis B."/>
            <person name="Mehta T."/>
            <person name="Park D."/>
            <person name="Pearson M."/>
            <person name="Roberts A."/>
            <person name="Saif S."/>
            <person name="Shea T.D."/>
            <person name="Shenoy N."/>
            <person name="Sisk P."/>
            <person name="Stolte C."/>
            <person name="Sykes S."/>
            <person name="Walk T."/>
            <person name="White J."/>
            <person name="Yandava C."/>
            <person name="Klein B."/>
            <person name="McEwen J.G."/>
            <person name="Puccia R."/>
            <person name="Goldman G.H."/>
            <person name="Felipe M.S."/>
            <person name="Nino-Vega G."/>
            <person name="San-Blas G."/>
            <person name="Taylor J.W."/>
            <person name="Mendoza L."/>
            <person name="Galagan J.E."/>
            <person name="Nusbaum C."/>
            <person name="Birren B.W."/>
        </authorList>
    </citation>
    <scope>NUCLEOTIDE SEQUENCE [LARGE SCALE GENOMIC DNA]</scope>
    <source>
        <strain evidence="4">H143</strain>
    </source>
</reference>
<keyword evidence="2" id="KW-0732">Signal</keyword>
<feature type="signal peptide" evidence="2">
    <location>
        <begin position="1"/>
        <end position="21"/>
    </location>
</feature>
<dbReference type="HOGENOM" id="CLU_1958967_0_0_1"/>
<dbReference type="AlphaFoldDB" id="C6HF29"/>
<accession>C6HF29</accession>
<name>C6HF29_AJECH</name>
<sequence length="128" mass="13368">MSIGKISLSSLFLLCCSVDHGDLLLCGQLSGSKDRVSESEKREDRLGQEGKAHDVFLPDVMEKELLRGAISSRESLGDGGGGGGREEGEPDGEESVLLKLNPYHILLEVVAVLCGGCGCGCGCGCLTL</sequence>
<evidence type="ECO:0000313" key="3">
    <source>
        <dbReference type="EMBL" id="EER40906.1"/>
    </source>
</evidence>
<evidence type="ECO:0000256" key="1">
    <source>
        <dbReference type="SAM" id="MobiDB-lite"/>
    </source>
</evidence>
<organism evidence="3 4">
    <name type="scientific">Ajellomyces capsulatus (strain H143)</name>
    <name type="common">Darling's disease fungus</name>
    <name type="synonym">Histoplasma capsulatum</name>
    <dbReference type="NCBI Taxonomy" id="544712"/>
    <lineage>
        <taxon>Eukaryota</taxon>
        <taxon>Fungi</taxon>
        <taxon>Dikarya</taxon>
        <taxon>Ascomycota</taxon>
        <taxon>Pezizomycotina</taxon>
        <taxon>Eurotiomycetes</taxon>
        <taxon>Eurotiomycetidae</taxon>
        <taxon>Onygenales</taxon>
        <taxon>Ajellomycetaceae</taxon>
        <taxon>Histoplasma</taxon>
    </lineage>
</organism>
<feature type="region of interest" description="Disordered" evidence="1">
    <location>
        <begin position="31"/>
        <end position="50"/>
    </location>
</feature>
<evidence type="ECO:0000313" key="4">
    <source>
        <dbReference type="Proteomes" id="UP000002624"/>
    </source>
</evidence>
<proteinExistence type="predicted"/>
<feature type="chain" id="PRO_5002966029" evidence="2">
    <location>
        <begin position="22"/>
        <end position="128"/>
    </location>
</feature>
<feature type="region of interest" description="Disordered" evidence="1">
    <location>
        <begin position="70"/>
        <end position="93"/>
    </location>
</feature>
<evidence type="ECO:0000256" key="2">
    <source>
        <dbReference type="SAM" id="SignalP"/>
    </source>
</evidence>
<feature type="compositionally biased region" description="Basic and acidic residues" evidence="1">
    <location>
        <begin position="32"/>
        <end position="50"/>
    </location>
</feature>
<gene>
    <name evidence="3" type="ORF">HCDG_04552</name>
</gene>